<dbReference type="CDD" id="cd04301">
    <property type="entry name" value="NAT_SF"/>
    <property type="match status" value="1"/>
</dbReference>
<gene>
    <name evidence="2" type="ORF">CALVIDRAFT_526458</name>
</gene>
<dbReference type="InterPro" id="IPR000182">
    <property type="entry name" value="GNAT_dom"/>
</dbReference>
<evidence type="ECO:0000313" key="3">
    <source>
        <dbReference type="Proteomes" id="UP000076738"/>
    </source>
</evidence>
<dbReference type="Gene3D" id="3.40.630.30">
    <property type="match status" value="1"/>
</dbReference>
<dbReference type="PANTHER" id="PTHR42791:SF1">
    <property type="entry name" value="N-ACETYLTRANSFERASE DOMAIN-CONTAINING PROTEIN"/>
    <property type="match status" value="1"/>
</dbReference>
<dbReference type="Pfam" id="PF00583">
    <property type="entry name" value="Acetyltransf_1"/>
    <property type="match status" value="1"/>
</dbReference>
<keyword evidence="3" id="KW-1185">Reference proteome</keyword>
<dbReference type="GO" id="GO:0016747">
    <property type="term" value="F:acyltransferase activity, transferring groups other than amino-acyl groups"/>
    <property type="evidence" value="ECO:0007669"/>
    <property type="project" value="InterPro"/>
</dbReference>
<feature type="domain" description="N-acetyltransferase" evidence="1">
    <location>
        <begin position="70"/>
        <end position="226"/>
    </location>
</feature>
<dbReference type="Proteomes" id="UP000076738">
    <property type="component" value="Unassembled WGS sequence"/>
</dbReference>
<dbReference type="AlphaFoldDB" id="A0A167NGV0"/>
<proteinExistence type="predicted"/>
<sequence>MSSPAPKIHVRRMLDPTPEELTAVLRIMRLAFSRSPFFSTVLGGDLAPERVDAFNRCFVGAALLEGEGEVWVAEVDQTDAPGGREIVGEVVWFVPGSEFLGNARQREGAWWTEFSALLGEQQAAWFTDYYLPRMDAFWTRCLPTGPSHMQSYELSKLAVLPEYSAQGVASALVWPVLERAVRAGARVLGETTSERNVQMYRRVGARGVGEESFYPLEALGKEAECEPAFRVWALELTPGQLEVNDHWTKGNKRPDELAPEIIRASL</sequence>
<protein>
    <recommendedName>
        <fullName evidence="1">N-acetyltransferase domain-containing protein</fullName>
    </recommendedName>
</protein>
<dbReference type="InterPro" id="IPR052523">
    <property type="entry name" value="Trichothecene_AcTrans"/>
</dbReference>
<dbReference type="PANTHER" id="PTHR42791">
    <property type="entry name" value="GNAT FAMILY ACETYLTRANSFERASE"/>
    <property type="match status" value="1"/>
</dbReference>
<dbReference type="OrthoDB" id="4738875at2759"/>
<dbReference type="PROSITE" id="PS51186">
    <property type="entry name" value="GNAT"/>
    <property type="match status" value="1"/>
</dbReference>
<dbReference type="EMBL" id="KV417278">
    <property type="protein sequence ID" value="KZO97692.1"/>
    <property type="molecule type" value="Genomic_DNA"/>
</dbReference>
<evidence type="ECO:0000313" key="2">
    <source>
        <dbReference type="EMBL" id="KZO97692.1"/>
    </source>
</evidence>
<evidence type="ECO:0000259" key="1">
    <source>
        <dbReference type="PROSITE" id="PS51186"/>
    </source>
</evidence>
<reference evidence="2 3" key="1">
    <citation type="journal article" date="2016" name="Mol. Biol. Evol.">
        <title>Comparative Genomics of Early-Diverging Mushroom-Forming Fungi Provides Insights into the Origins of Lignocellulose Decay Capabilities.</title>
        <authorList>
            <person name="Nagy L.G."/>
            <person name="Riley R."/>
            <person name="Tritt A."/>
            <person name="Adam C."/>
            <person name="Daum C."/>
            <person name="Floudas D."/>
            <person name="Sun H."/>
            <person name="Yadav J.S."/>
            <person name="Pangilinan J."/>
            <person name="Larsson K.H."/>
            <person name="Matsuura K."/>
            <person name="Barry K."/>
            <person name="Labutti K."/>
            <person name="Kuo R."/>
            <person name="Ohm R.A."/>
            <person name="Bhattacharya S.S."/>
            <person name="Shirouzu T."/>
            <person name="Yoshinaga Y."/>
            <person name="Martin F.M."/>
            <person name="Grigoriev I.V."/>
            <person name="Hibbett D.S."/>
        </authorList>
    </citation>
    <scope>NUCLEOTIDE SEQUENCE [LARGE SCALE GENOMIC DNA]</scope>
    <source>
        <strain evidence="2 3">TUFC12733</strain>
    </source>
</reference>
<organism evidence="2 3">
    <name type="scientific">Calocera viscosa (strain TUFC12733)</name>
    <dbReference type="NCBI Taxonomy" id="1330018"/>
    <lineage>
        <taxon>Eukaryota</taxon>
        <taxon>Fungi</taxon>
        <taxon>Dikarya</taxon>
        <taxon>Basidiomycota</taxon>
        <taxon>Agaricomycotina</taxon>
        <taxon>Dacrymycetes</taxon>
        <taxon>Dacrymycetales</taxon>
        <taxon>Dacrymycetaceae</taxon>
        <taxon>Calocera</taxon>
    </lineage>
</organism>
<accession>A0A167NGV0</accession>
<dbReference type="InterPro" id="IPR016181">
    <property type="entry name" value="Acyl_CoA_acyltransferase"/>
</dbReference>
<dbReference type="SUPFAM" id="SSF55729">
    <property type="entry name" value="Acyl-CoA N-acyltransferases (Nat)"/>
    <property type="match status" value="1"/>
</dbReference>
<name>A0A167NGV0_CALVF</name>